<gene>
    <name evidence="1" type="ORF">CA54_40870</name>
</gene>
<dbReference type="EMBL" id="SJPP01000002">
    <property type="protein sequence ID" value="TWU08850.1"/>
    <property type="molecule type" value="Genomic_DNA"/>
</dbReference>
<proteinExistence type="predicted"/>
<protein>
    <submittedName>
        <fullName evidence="1">Uncharacterized protein</fullName>
    </submittedName>
</protein>
<dbReference type="RefSeq" id="WP_231963130.1">
    <property type="nucleotide sequence ID" value="NZ_SJPP01000002.1"/>
</dbReference>
<sequence>MACVPDEIVQRGKGKCQICNERDADAYWMASPEYFYVCQGCAVEKLPTLIVDSMRIMDRDRINTTLERVKSAFWRAATLRLLREVRNND</sequence>
<comment type="caution">
    <text evidence="1">The sequence shown here is derived from an EMBL/GenBank/DDBJ whole genome shotgun (WGS) entry which is preliminary data.</text>
</comment>
<dbReference type="AlphaFoldDB" id="A0A5C6BA45"/>
<evidence type="ECO:0000313" key="1">
    <source>
        <dbReference type="EMBL" id="TWU08850.1"/>
    </source>
</evidence>
<accession>A0A5C6BA45</accession>
<organism evidence="1 2">
    <name type="scientific">Symmachiella macrocystis</name>
    <dbReference type="NCBI Taxonomy" id="2527985"/>
    <lineage>
        <taxon>Bacteria</taxon>
        <taxon>Pseudomonadati</taxon>
        <taxon>Planctomycetota</taxon>
        <taxon>Planctomycetia</taxon>
        <taxon>Planctomycetales</taxon>
        <taxon>Planctomycetaceae</taxon>
        <taxon>Symmachiella</taxon>
    </lineage>
</organism>
<dbReference type="Proteomes" id="UP000320735">
    <property type="component" value="Unassembled WGS sequence"/>
</dbReference>
<evidence type="ECO:0000313" key="2">
    <source>
        <dbReference type="Proteomes" id="UP000320735"/>
    </source>
</evidence>
<keyword evidence="2" id="KW-1185">Reference proteome</keyword>
<name>A0A5C6BA45_9PLAN</name>
<reference evidence="1 2" key="1">
    <citation type="submission" date="2019-02" db="EMBL/GenBank/DDBJ databases">
        <title>Deep-cultivation of Planctomycetes and their phenomic and genomic characterization uncovers novel biology.</title>
        <authorList>
            <person name="Wiegand S."/>
            <person name="Jogler M."/>
            <person name="Boedeker C."/>
            <person name="Pinto D."/>
            <person name="Vollmers J."/>
            <person name="Rivas-Marin E."/>
            <person name="Kohn T."/>
            <person name="Peeters S.H."/>
            <person name="Heuer A."/>
            <person name="Rast P."/>
            <person name="Oberbeckmann S."/>
            <person name="Bunk B."/>
            <person name="Jeske O."/>
            <person name="Meyerdierks A."/>
            <person name="Storesund J.E."/>
            <person name="Kallscheuer N."/>
            <person name="Luecker S."/>
            <person name="Lage O.M."/>
            <person name="Pohl T."/>
            <person name="Merkel B.J."/>
            <person name="Hornburger P."/>
            <person name="Mueller R.-W."/>
            <person name="Bruemmer F."/>
            <person name="Labrenz M."/>
            <person name="Spormann A.M."/>
            <person name="Op Den Camp H."/>
            <person name="Overmann J."/>
            <person name="Amann R."/>
            <person name="Jetten M.S.M."/>
            <person name="Mascher T."/>
            <person name="Medema M.H."/>
            <person name="Devos D.P."/>
            <person name="Kaster A.-K."/>
            <person name="Ovreas L."/>
            <person name="Rohde M."/>
            <person name="Galperin M.Y."/>
            <person name="Jogler C."/>
        </authorList>
    </citation>
    <scope>NUCLEOTIDE SEQUENCE [LARGE SCALE GENOMIC DNA]</scope>
    <source>
        <strain evidence="1 2">CA54</strain>
    </source>
</reference>